<name>A0AB36JXG7_9GAMM</name>
<protein>
    <submittedName>
        <fullName evidence="1">Uncharacterized protein</fullName>
    </submittedName>
</protein>
<dbReference type="EMBL" id="MUEK01000011">
    <property type="protein sequence ID" value="OOE39060.1"/>
    <property type="molecule type" value="Genomic_DNA"/>
</dbReference>
<gene>
    <name evidence="1" type="ORF">BZG00_11690</name>
</gene>
<organism evidence="1 2">
    <name type="scientific">Salinivibrio kushneri</name>
    <dbReference type="NCBI Taxonomy" id="1908198"/>
    <lineage>
        <taxon>Bacteria</taxon>
        <taxon>Pseudomonadati</taxon>
        <taxon>Pseudomonadota</taxon>
        <taxon>Gammaproteobacteria</taxon>
        <taxon>Vibrionales</taxon>
        <taxon>Vibrionaceae</taxon>
        <taxon>Salinivibrio</taxon>
    </lineage>
</organism>
<proteinExistence type="predicted"/>
<sequence>MRTRAGSFHARYHRAQPLRAATLVAATEVSSRMIVVLWYQAICVLETKRGGIPMRGGGNQA</sequence>
<evidence type="ECO:0000313" key="1">
    <source>
        <dbReference type="EMBL" id="OOE39060.1"/>
    </source>
</evidence>
<comment type="caution">
    <text evidence="1">The sequence shown here is derived from an EMBL/GenBank/DDBJ whole genome shotgun (WGS) entry which is preliminary data.</text>
</comment>
<reference evidence="1 2" key="1">
    <citation type="journal article" date="2017" name="Genome Announc.">
        <title>Draft Genome Sequences of Salinivibrio proteolyticus, Salinivibrio sharmensis, Salinivibrio siamensis, Salinivibrio costicola subsp. alcaliphilus, Salinivibrio costicola subsp. vallismortis, and 29 New Isolates Belonging to the Genus Salinivibrio.</title>
        <authorList>
            <person name="Lopez-Hermoso C."/>
            <person name="de la Haba R.R."/>
            <person name="Sanchez-Porro C."/>
            <person name="Bayliss S.C."/>
            <person name="Feil E.J."/>
            <person name="Ventosa A."/>
        </authorList>
    </citation>
    <scope>NUCLEOTIDE SEQUENCE [LARGE SCALE GENOMIC DNA]</scope>
    <source>
        <strain evidence="1 2">AL184</strain>
    </source>
</reference>
<dbReference type="AlphaFoldDB" id="A0AB36JXG7"/>
<keyword evidence="2" id="KW-1185">Reference proteome</keyword>
<dbReference type="Proteomes" id="UP000189021">
    <property type="component" value="Unassembled WGS sequence"/>
</dbReference>
<accession>A0AB36JXG7</accession>
<evidence type="ECO:0000313" key="2">
    <source>
        <dbReference type="Proteomes" id="UP000189021"/>
    </source>
</evidence>